<sequence>MPRYPGRQTGGVGTLPTKNNRPTLASALGLSTGAAPTHNHAASLLSLHFVWAYVVLEPRTLKQIHGIEHQASPRYDVAQYGAAAVQAGTLTQAQLEMIQRCDSAHYNSIENMRCCAGLVYTAARVAYGFVYVLVDHPRWSISRGVLWWVGNGSCLFLLWKASDKLGVGL</sequence>
<organism evidence="2 3">
    <name type="scientific">Lasiosphaeria ovina</name>
    <dbReference type="NCBI Taxonomy" id="92902"/>
    <lineage>
        <taxon>Eukaryota</taxon>
        <taxon>Fungi</taxon>
        <taxon>Dikarya</taxon>
        <taxon>Ascomycota</taxon>
        <taxon>Pezizomycotina</taxon>
        <taxon>Sordariomycetes</taxon>
        <taxon>Sordariomycetidae</taxon>
        <taxon>Sordariales</taxon>
        <taxon>Lasiosphaeriaceae</taxon>
        <taxon>Lasiosphaeria</taxon>
    </lineage>
</organism>
<dbReference type="InterPro" id="IPR023352">
    <property type="entry name" value="MAPEG-like_dom_sf"/>
</dbReference>
<dbReference type="EMBL" id="JAULSN010000001">
    <property type="protein sequence ID" value="KAK3382657.1"/>
    <property type="molecule type" value="Genomic_DNA"/>
</dbReference>
<dbReference type="PANTHER" id="PTHR35371">
    <property type="entry name" value="INNER MEMBRANE PROTEIN"/>
    <property type="match status" value="1"/>
</dbReference>
<gene>
    <name evidence="2" type="ORF">B0T24DRAFT_653654</name>
</gene>
<dbReference type="SUPFAM" id="SSF161084">
    <property type="entry name" value="MAPEG domain-like"/>
    <property type="match status" value="1"/>
</dbReference>
<comment type="caution">
    <text evidence="2">The sequence shown here is derived from an EMBL/GenBank/DDBJ whole genome shotgun (WGS) entry which is preliminary data.</text>
</comment>
<accession>A0AAE0TX20</accession>
<dbReference type="Gene3D" id="1.20.120.550">
    <property type="entry name" value="Membrane associated eicosanoid/glutathione metabolism-like domain"/>
    <property type="match status" value="1"/>
</dbReference>
<evidence type="ECO:0000256" key="1">
    <source>
        <dbReference type="SAM" id="MobiDB-lite"/>
    </source>
</evidence>
<dbReference type="PANTHER" id="PTHR35371:SF2">
    <property type="entry name" value="MAPEG FAMILY PROTEIN"/>
    <property type="match status" value="1"/>
</dbReference>
<name>A0AAE0TX20_9PEZI</name>
<reference evidence="2" key="1">
    <citation type="journal article" date="2023" name="Mol. Phylogenet. Evol.">
        <title>Genome-scale phylogeny and comparative genomics of the fungal order Sordariales.</title>
        <authorList>
            <person name="Hensen N."/>
            <person name="Bonometti L."/>
            <person name="Westerberg I."/>
            <person name="Brannstrom I.O."/>
            <person name="Guillou S."/>
            <person name="Cros-Aarteil S."/>
            <person name="Calhoun S."/>
            <person name="Haridas S."/>
            <person name="Kuo A."/>
            <person name="Mondo S."/>
            <person name="Pangilinan J."/>
            <person name="Riley R."/>
            <person name="LaButti K."/>
            <person name="Andreopoulos B."/>
            <person name="Lipzen A."/>
            <person name="Chen C."/>
            <person name="Yan M."/>
            <person name="Daum C."/>
            <person name="Ng V."/>
            <person name="Clum A."/>
            <person name="Steindorff A."/>
            <person name="Ohm R.A."/>
            <person name="Martin F."/>
            <person name="Silar P."/>
            <person name="Natvig D.O."/>
            <person name="Lalanne C."/>
            <person name="Gautier V."/>
            <person name="Ament-Velasquez S.L."/>
            <person name="Kruys A."/>
            <person name="Hutchinson M.I."/>
            <person name="Powell A.J."/>
            <person name="Barry K."/>
            <person name="Miller A.N."/>
            <person name="Grigoriev I.V."/>
            <person name="Debuchy R."/>
            <person name="Gladieux P."/>
            <person name="Hiltunen Thoren M."/>
            <person name="Johannesson H."/>
        </authorList>
    </citation>
    <scope>NUCLEOTIDE SEQUENCE</scope>
    <source>
        <strain evidence="2">CBS 958.72</strain>
    </source>
</reference>
<protein>
    <submittedName>
        <fullName evidence="2">Uncharacterized protein</fullName>
    </submittedName>
</protein>
<evidence type="ECO:0000313" key="2">
    <source>
        <dbReference type="EMBL" id="KAK3382657.1"/>
    </source>
</evidence>
<dbReference type="AlphaFoldDB" id="A0AAE0TX20"/>
<feature type="region of interest" description="Disordered" evidence="1">
    <location>
        <begin position="1"/>
        <end position="20"/>
    </location>
</feature>
<keyword evidence="3" id="KW-1185">Reference proteome</keyword>
<reference evidence="2" key="2">
    <citation type="submission" date="2023-06" db="EMBL/GenBank/DDBJ databases">
        <authorList>
            <consortium name="Lawrence Berkeley National Laboratory"/>
            <person name="Haridas S."/>
            <person name="Hensen N."/>
            <person name="Bonometti L."/>
            <person name="Westerberg I."/>
            <person name="Brannstrom I.O."/>
            <person name="Guillou S."/>
            <person name="Cros-Aarteil S."/>
            <person name="Calhoun S."/>
            <person name="Kuo A."/>
            <person name="Mondo S."/>
            <person name="Pangilinan J."/>
            <person name="Riley R."/>
            <person name="Labutti K."/>
            <person name="Andreopoulos B."/>
            <person name="Lipzen A."/>
            <person name="Chen C."/>
            <person name="Yanf M."/>
            <person name="Daum C."/>
            <person name="Ng V."/>
            <person name="Clum A."/>
            <person name="Steindorff A."/>
            <person name="Ohm R."/>
            <person name="Martin F."/>
            <person name="Silar P."/>
            <person name="Natvig D."/>
            <person name="Lalanne C."/>
            <person name="Gautier V."/>
            <person name="Ament-Velasquez S.L."/>
            <person name="Kruys A."/>
            <person name="Hutchinson M.I."/>
            <person name="Powell A.J."/>
            <person name="Barry K."/>
            <person name="Miller A.N."/>
            <person name="Grigoriev I.V."/>
            <person name="Debuchy R."/>
            <person name="Gladieux P."/>
            <person name="Thoren M.H."/>
            <person name="Johannesson H."/>
        </authorList>
    </citation>
    <scope>NUCLEOTIDE SEQUENCE</scope>
    <source>
        <strain evidence="2">CBS 958.72</strain>
    </source>
</reference>
<proteinExistence type="predicted"/>
<evidence type="ECO:0000313" key="3">
    <source>
        <dbReference type="Proteomes" id="UP001287356"/>
    </source>
</evidence>
<dbReference type="Proteomes" id="UP001287356">
    <property type="component" value="Unassembled WGS sequence"/>
</dbReference>